<keyword evidence="3" id="KW-1185">Reference proteome</keyword>
<comment type="caution">
    <text evidence="2">The sequence shown here is derived from an EMBL/GenBank/DDBJ whole genome shotgun (WGS) entry which is preliminary data.</text>
</comment>
<evidence type="ECO:0000313" key="2">
    <source>
        <dbReference type="EMBL" id="NBG89355.1"/>
    </source>
</evidence>
<evidence type="ECO:0000256" key="1">
    <source>
        <dbReference type="SAM" id="Phobius"/>
    </source>
</evidence>
<accession>A0AA44BFZ6</accession>
<evidence type="ECO:0000313" key="3">
    <source>
        <dbReference type="Proteomes" id="UP000449710"/>
    </source>
</evidence>
<sequence>MKKEVSKRTITALSYLSFIIGIVGCISIGYITVYATIPLTAGLIIGLIEHRLTIKYGTKAMQMQLRPGIIISMLGLAVVAGYWLLISIDLDQLQ</sequence>
<reference evidence="2 3" key="1">
    <citation type="submission" date="2019-04" db="EMBL/GenBank/DDBJ databases">
        <title>Isachenkonia alkalipeptolytica gen. nov. sp. nov. a new anaerobic, alkiliphilic organothrophic bacterium capable to reduce synthesized ferrihydrite isolated from a soda lake.</title>
        <authorList>
            <person name="Toshchakov S.V."/>
            <person name="Zavarzina D.G."/>
            <person name="Zhilina T.N."/>
            <person name="Kostrikina N.A."/>
            <person name="Kublanov I.V."/>
        </authorList>
    </citation>
    <scope>NUCLEOTIDE SEQUENCE [LARGE SCALE GENOMIC DNA]</scope>
    <source>
        <strain evidence="2 3">Z-1701</strain>
    </source>
</reference>
<keyword evidence="1" id="KW-0812">Transmembrane</keyword>
<organism evidence="2 3">
    <name type="scientific">Isachenkonia alkalipeptolytica</name>
    <dbReference type="NCBI Taxonomy" id="2565777"/>
    <lineage>
        <taxon>Bacteria</taxon>
        <taxon>Bacillati</taxon>
        <taxon>Bacillota</taxon>
        <taxon>Clostridia</taxon>
        <taxon>Eubacteriales</taxon>
        <taxon>Clostridiaceae</taxon>
        <taxon>Isachenkonia</taxon>
    </lineage>
</organism>
<feature type="transmembrane region" description="Helical" evidence="1">
    <location>
        <begin position="65"/>
        <end position="85"/>
    </location>
</feature>
<dbReference type="PROSITE" id="PS51257">
    <property type="entry name" value="PROKAR_LIPOPROTEIN"/>
    <property type="match status" value="1"/>
</dbReference>
<proteinExistence type="predicted"/>
<dbReference type="AlphaFoldDB" id="A0AA44BFZ6"/>
<dbReference type="RefSeq" id="WP_160722935.1">
    <property type="nucleotide sequence ID" value="NZ_SUMG01000022.1"/>
</dbReference>
<gene>
    <name evidence="2" type="ORF">ISALK_12720</name>
</gene>
<keyword evidence="1" id="KW-1133">Transmembrane helix</keyword>
<feature type="transmembrane region" description="Helical" evidence="1">
    <location>
        <begin position="12"/>
        <end position="31"/>
    </location>
</feature>
<name>A0AA44BFZ6_9CLOT</name>
<dbReference type="Proteomes" id="UP000449710">
    <property type="component" value="Unassembled WGS sequence"/>
</dbReference>
<protein>
    <submittedName>
        <fullName evidence="2">Uncharacterized protein</fullName>
    </submittedName>
</protein>
<keyword evidence="1" id="KW-0472">Membrane</keyword>
<dbReference type="EMBL" id="SUMG01000022">
    <property type="protein sequence ID" value="NBG89355.1"/>
    <property type="molecule type" value="Genomic_DNA"/>
</dbReference>